<dbReference type="PROSITE" id="PS50102">
    <property type="entry name" value="RRM"/>
    <property type="match status" value="1"/>
</dbReference>
<dbReference type="CDD" id="cd16984">
    <property type="entry name" value="CID_Nrd1_like"/>
    <property type="match status" value="1"/>
</dbReference>
<protein>
    <submittedName>
        <fullName evidence="9">RNA-binding protein Seb1</fullName>
    </submittedName>
</protein>
<dbReference type="InterPro" id="IPR006569">
    <property type="entry name" value="CID_dom"/>
</dbReference>
<feature type="region of interest" description="Disordered" evidence="6">
    <location>
        <begin position="345"/>
        <end position="420"/>
    </location>
</feature>
<dbReference type="Pfam" id="PF00076">
    <property type="entry name" value="RRM_1"/>
    <property type="match status" value="1"/>
</dbReference>
<evidence type="ECO:0000256" key="6">
    <source>
        <dbReference type="SAM" id="MobiDB-lite"/>
    </source>
</evidence>
<evidence type="ECO:0000313" key="9">
    <source>
        <dbReference type="EMBL" id="EEB09719.1"/>
    </source>
</evidence>
<dbReference type="AlphaFoldDB" id="B6K865"/>
<keyword evidence="2" id="KW-0597">Phosphoprotein</keyword>
<dbReference type="JaponicusDB" id="SJAG_04942">
    <property type="gene designation" value="seb1"/>
</dbReference>
<evidence type="ECO:0000313" key="10">
    <source>
        <dbReference type="JaponicusDB" id="SJAG_04942"/>
    </source>
</evidence>
<dbReference type="InterPro" id="IPR008942">
    <property type="entry name" value="ENTH_VHS"/>
</dbReference>
<dbReference type="OrthoDB" id="79367at2759"/>
<name>B6K865_SCHJY</name>
<evidence type="ECO:0000259" key="8">
    <source>
        <dbReference type="PROSITE" id="PS51391"/>
    </source>
</evidence>
<dbReference type="GO" id="GO:0006369">
    <property type="term" value="P:termination of RNA polymerase II transcription"/>
    <property type="evidence" value="ECO:0007669"/>
    <property type="project" value="EnsemblFungi"/>
</dbReference>
<feature type="compositionally biased region" description="Polar residues" evidence="6">
    <location>
        <begin position="176"/>
        <end position="186"/>
    </location>
</feature>
<feature type="compositionally biased region" description="Low complexity" evidence="6">
    <location>
        <begin position="156"/>
        <end position="167"/>
    </location>
</feature>
<evidence type="ECO:0000256" key="1">
    <source>
        <dbReference type="ARBA" id="ARBA00004123"/>
    </source>
</evidence>
<feature type="compositionally biased region" description="Low complexity" evidence="6">
    <location>
        <begin position="345"/>
        <end position="354"/>
    </location>
</feature>
<dbReference type="HOGENOM" id="CLU_016577_0_0_1"/>
<accession>B6K865</accession>
<evidence type="ECO:0000256" key="5">
    <source>
        <dbReference type="PROSITE-ProRule" id="PRU00176"/>
    </source>
</evidence>
<dbReference type="eggNOG" id="KOG0132">
    <property type="taxonomic scope" value="Eukaryota"/>
</dbReference>
<dbReference type="GO" id="GO:0031126">
    <property type="term" value="P:sno(s)RNA 3'-end processing"/>
    <property type="evidence" value="ECO:0007669"/>
    <property type="project" value="EnsemblFungi"/>
</dbReference>
<dbReference type="PANTHER" id="PTHR23140:SF4">
    <property type="entry name" value="PROTEIN CBR-NRD-1"/>
    <property type="match status" value="1"/>
</dbReference>
<evidence type="ECO:0000256" key="2">
    <source>
        <dbReference type="ARBA" id="ARBA00022553"/>
    </source>
</evidence>
<dbReference type="Proteomes" id="UP000001744">
    <property type="component" value="Unassembled WGS sequence"/>
</dbReference>
<evidence type="ECO:0000259" key="7">
    <source>
        <dbReference type="PROSITE" id="PS50102"/>
    </source>
</evidence>
<dbReference type="FunFam" id="1.25.40.90:FF:000026">
    <property type="entry name" value="RNA binding protein Nrd1"/>
    <property type="match status" value="1"/>
</dbReference>
<dbReference type="InterPro" id="IPR000504">
    <property type="entry name" value="RRM_dom"/>
</dbReference>
<dbReference type="SUPFAM" id="SSF48464">
    <property type="entry name" value="ENTH/VHS domain"/>
    <property type="match status" value="1"/>
</dbReference>
<dbReference type="InterPro" id="IPR035979">
    <property type="entry name" value="RBD_domain_sf"/>
</dbReference>
<feature type="compositionally biased region" description="Polar residues" evidence="6">
    <location>
        <begin position="614"/>
        <end position="634"/>
    </location>
</feature>
<dbReference type="GO" id="GO:0033620">
    <property type="term" value="C:Mei2 nuclear dot complex"/>
    <property type="evidence" value="ECO:0007669"/>
    <property type="project" value="EnsemblFungi"/>
</dbReference>
<sequence>MSEVAEFEATLESLQKSRTGISGSKISKLTKISMDHVALNDQFISEVYKYSKKAPGSHKLGALYILDSIVRSYQDAAKKNNESLEAVVDKSYSGGWSKASEVMETLVLDAIQNSPRANAAKVVKLFDIWEKAGTFPVEKIHSLREKLRTALKDNLTESTPNTSTSSSVAERRDNGSHNVTSDSSSMPGHGAATVPVENNAASILEALAAFAQKAPIAQPSAAGSINDLNAHGNRTDITANTSPNDPRQLPAQPAVIPPSIPTQSSSTAPYYSPTSSNAAPSLPLGPSAARSMPSGPAVPSAIDGGINPLQAQKMALMSVLTSQNVPPAQIDAILKAAFPDYPPAAASSVPTSATGFPLPAPTTSQSINLESFLPPKRSRSPSPRGGRSRRSPSPRRDITYNAPASGAPKPSPDGFPRRYALDPTIPPDSIMVYSRTLFLGGITRAVRENVLRSMFERFGAVQSLVVNHNSRHGFLKMFHRDAAEKAQVAMENVPFADTTIRTKWGVGFGPKDCIDFATGISVIPVRLLTDADRTWLVTAEYGGTGGLPITPGVAVDEPDIELGLGISSKAISKRGKELAMRRDEKFRGRRFPRGPQAASAAGPADRYHEPAGNDWNSNSMESNSFHPSNFQNYDQSPYPPGPVSQPPWQSH</sequence>
<dbReference type="PANTHER" id="PTHR23140">
    <property type="entry name" value="RNA PROCESSING PROTEIN LD23810P"/>
    <property type="match status" value="1"/>
</dbReference>
<feature type="region of interest" description="Disordered" evidence="6">
    <location>
        <begin position="225"/>
        <end position="299"/>
    </location>
</feature>
<feature type="region of interest" description="Disordered" evidence="6">
    <location>
        <begin position="577"/>
        <end position="651"/>
    </location>
</feature>
<dbReference type="OMA" id="GIVQTCI"/>
<keyword evidence="4" id="KW-0539">Nucleus</keyword>
<comment type="subcellular location">
    <subcellularLocation>
        <location evidence="1">Nucleus</location>
    </subcellularLocation>
</comment>
<organism evidence="9 11">
    <name type="scientific">Schizosaccharomyces japonicus (strain yFS275 / FY16936)</name>
    <name type="common">Fission yeast</name>
    <dbReference type="NCBI Taxonomy" id="402676"/>
    <lineage>
        <taxon>Eukaryota</taxon>
        <taxon>Fungi</taxon>
        <taxon>Dikarya</taxon>
        <taxon>Ascomycota</taxon>
        <taxon>Taphrinomycotina</taxon>
        <taxon>Schizosaccharomycetes</taxon>
        <taxon>Schizosaccharomycetales</taxon>
        <taxon>Schizosaccharomycetaceae</taxon>
        <taxon>Schizosaccharomyces</taxon>
    </lineage>
</organism>
<keyword evidence="11" id="KW-1185">Reference proteome</keyword>
<dbReference type="SMR" id="B6K865"/>
<dbReference type="GO" id="GO:0010629">
    <property type="term" value="P:negative regulation of gene expression"/>
    <property type="evidence" value="ECO:0007669"/>
    <property type="project" value="UniProtKB-ARBA"/>
</dbReference>
<feature type="region of interest" description="Disordered" evidence="6">
    <location>
        <begin position="153"/>
        <end position="193"/>
    </location>
</feature>
<dbReference type="GeneID" id="7050373"/>
<dbReference type="InterPro" id="IPR048892">
    <property type="entry name" value="Nrd1_Seb1_dom2"/>
</dbReference>
<dbReference type="STRING" id="402676.B6K865"/>
<proteinExistence type="predicted"/>
<dbReference type="SMART" id="SM00360">
    <property type="entry name" value="RRM"/>
    <property type="match status" value="1"/>
</dbReference>
<evidence type="ECO:0000313" key="11">
    <source>
        <dbReference type="Proteomes" id="UP000001744"/>
    </source>
</evidence>
<feature type="compositionally biased region" description="Polar residues" evidence="6">
    <location>
        <begin position="235"/>
        <end position="245"/>
    </location>
</feature>
<evidence type="ECO:0000256" key="4">
    <source>
        <dbReference type="ARBA" id="ARBA00023242"/>
    </source>
</evidence>
<dbReference type="RefSeq" id="XP_002176012.1">
    <property type="nucleotide sequence ID" value="XM_002175976.2"/>
</dbReference>
<dbReference type="GO" id="GO:0099122">
    <property type="term" value="F:RNA polymerase II C-terminal domain binding"/>
    <property type="evidence" value="ECO:0007669"/>
    <property type="project" value="EnsemblFungi"/>
</dbReference>
<dbReference type="InterPro" id="IPR012677">
    <property type="entry name" value="Nucleotide-bd_a/b_plait_sf"/>
</dbReference>
<feature type="domain" description="CID" evidence="8">
    <location>
        <begin position="1"/>
        <end position="151"/>
    </location>
</feature>
<feature type="compositionally biased region" description="Basic and acidic residues" evidence="6">
    <location>
        <begin position="577"/>
        <end position="586"/>
    </location>
</feature>
<dbReference type="InterPro" id="IPR051485">
    <property type="entry name" value="SR-CTD_assoc_factor"/>
</dbReference>
<dbReference type="Pfam" id="PF21380">
    <property type="entry name" value="Nrd1-Seb1_dom2"/>
    <property type="match status" value="1"/>
</dbReference>
<dbReference type="EMBL" id="KE651167">
    <property type="protein sequence ID" value="EEB09719.1"/>
    <property type="molecule type" value="Genomic_DNA"/>
</dbReference>
<dbReference type="FunFam" id="3.30.70.330:FF:000397">
    <property type="entry name" value="RNA binding protein Nrd1"/>
    <property type="match status" value="1"/>
</dbReference>
<dbReference type="Gene3D" id="3.30.70.330">
    <property type="match status" value="1"/>
</dbReference>
<dbReference type="GO" id="GO:0030515">
    <property type="term" value="F:snoRNA binding"/>
    <property type="evidence" value="ECO:0007669"/>
    <property type="project" value="EnsemblFungi"/>
</dbReference>
<dbReference type="InterPro" id="IPR034894">
    <property type="entry name" value="Nrd1/Seb1_RRM"/>
</dbReference>
<gene>
    <name evidence="10" type="primary">seb1</name>
    <name evidence="9" type="ORF">SJAG_04942</name>
</gene>
<dbReference type="VEuPathDB" id="FungiDB:SJAG_04942"/>
<dbReference type="CDD" id="cd12331">
    <property type="entry name" value="RRM_NRD1_SEB1_like"/>
    <property type="match status" value="1"/>
</dbReference>
<feature type="compositionally biased region" description="Low complexity" evidence="6">
    <location>
        <begin position="261"/>
        <end position="289"/>
    </location>
</feature>
<dbReference type="SUPFAM" id="SSF54928">
    <property type="entry name" value="RNA-binding domain, RBD"/>
    <property type="match status" value="1"/>
</dbReference>
<evidence type="ECO:0000256" key="3">
    <source>
        <dbReference type="ARBA" id="ARBA00022884"/>
    </source>
</evidence>
<dbReference type="GO" id="GO:0180010">
    <property type="term" value="P:co-transcriptional mRNA 3'-end processing, cleavage and polyadenylation pathway"/>
    <property type="evidence" value="ECO:0007669"/>
    <property type="project" value="EnsemblFungi"/>
</dbReference>
<dbReference type="GO" id="GO:0106222">
    <property type="term" value="F:lncRNA binding"/>
    <property type="evidence" value="ECO:0007669"/>
    <property type="project" value="EnsemblFungi"/>
</dbReference>
<dbReference type="SMART" id="SM00582">
    <property type="entry name" value="RPR"/>
    <property type="match status" value="1"/>
</dbReference>
<dbReference type="Gene3D" id="1.25.40.90">
    <property type="match status" value="1"/>
</dbReference>
<dbReference type="PROSITE" id="PS51391">
    <property type="entry name" value="CID"/>
    <property type="match status" value="1"/>
</dbReference>
<reference evidence="9 11" key="1">
    <citation type="journal article" date="2011" name="Science">
        <title>Comparative functional genomics of the fission yeasts.</title>
        <authorList>
            <person name="Rhind N."/>
            <person name="Chen Z."/>
            <person name="Yassour M."/>
            <person name="Thompson D.A."/>
            <person name="Haas B.J."/>
            <person name="Habib N."/>
            <person name="Wapinski I."/>
            <person name="Roy S."/>
            <person name="Lin M.F."/>
            <person name="Heiman D.I."/>
            <person name="Young S.K."/>
            <person name="Furuya K."/>
            <person name="Guo Y."/>
            <person name="Pidoux A."/>
            <person name="Chen H.M."/>
            <person name="Robbertse B."/>
            <person name="Goldberg J.M."/>
            <person name="Aoki K."/>
            <person name="Bayne E.H."/>
            <person name="Berlin A.M."/>
            <person name="Desjardins C.A."/>
            <person name="Dobbs E."/>
            <person name="Dukaj L."/>
            <person name="Fan L."/>
            <person name="FitzGerald M.G."/>
            <person name="French C."/>
            <person name="Gujja S."/>
            <person name="Hansen K."/>
            <person name="Keifenheim D."/>
            <person name="Levin J.Z."/>
            <person name="Mosher R.A."/>
            <person name="Mueller C.A."/>
            <person name="Pfiffner J."/>
            <person name="Priest M."/>
            <person name="Russ C."/>
            <person name="Smialowska A."/>
            <person name="Swoboda P."/>
            <person name="Sykes S.M."/>
            <person name="Vaughn M."/>
            <person name="Vengrova S."/>
            <person name="Yoder R."/>
            <person name="Zeng Q."/>
            <person name="Allshire R."/>
            <person name="Baulcombe D."/>
            <person name="Birren B.W."/>
            <person name="Brown W."/>
            <person name="Ekwall K."/>
            <person name="Kellis M."/>
            <person name="Leatherwood J."/>
            <person name="Levin H."/>
            <person name="Margalit H."/>
            <person name="Martienssen R."/>
            <person name="Nieduszynski C.A."/>
            <person name="Spatafora J.W."/>
            <person name="Friedman N."/>
            <person name="Dalgaard J.Z."/>
            <person name="Baumann P."/>
            <person name="Niki H."/>
            <person name="Regev A."/>
            <person name="Nusbaum C."/>
        </authorList>
    </citation>
    <scope>NUCLEOTIDE SEQUENCE [LARGE SCALE GENOMIC DNA]</scope>
    <source>
        <strain evidence="11">yFS275 / FY16936</strain>
    </source>
</reference>
<dbReference type="Pfam" id="PF04818">
    <property type="entry name" value="CID"/>
    <property type="match status" value="1"/>
</dbReference>
<keyword evidence="3 5" id="KW-0694">RNA-binding</keyword>
<feature type="domain" description="RRM" evidence="7">
    <location>
        <begin position="435"/>
        <end position="507"/>
    </location>
</feature>